<keyword evidence="3" id="KW-1185">Reference proteome</keyword>
<feature type="transmembrane region" description="Helical" evidence="1">
    <location>
        <begin position="90"/>
        <end position="109"/>
    </location>
</feature>
<keyword evidence="1" id="KW-1133">Transmembrane helix</keyword>
<keyword evidence="1" id="KW-0812">Transmembrane</keyword>
<evidence type="ECO:0000313" key="2">
    <source>
        <dbReference type="EMBL" id="KAK7478902.1"/>
    </source>
</evidence>
<evidence type="ECO:0000313" key="3">
    <source>
        <dbReference type="Proteomes" id="UP001519460"/>
    </source>
</evidence>
<evidence type="ECO:0000256" key="1">
    <source>
        <dbReference type="SAM" id="Phobius"/>
    </source>
</evidence>
<comment type="caution">
    <text evidence="2">The sequence shown here is derived from an EMBL/GenBank/DDBJ whole genome shotgun (WGS) entry which is preliminary data.</text>
</comment>
<sequence length="116" mass="13057">MLVHVCCLPFEPPGIHVAPTKLMTYDILSSWFPKAKAVGRKWVTVWVIFFIVCLHRFAVMAVCTYPLSSHGSLNPFPILEHVLTDKIREAVAPALALLFLAWVFSYCLYQYGGKSA</sequence>
<name>A0ABD0JVB7_9CAEN</name>
<keyword evidence="1" id="KW-0472">Membrane</keyword>
<gene>
    <name evidence="2" type="ORF">BaRGS_00029883</name>
</gene>
<dbReference type="Proteomes" id="UP001519460">
    <property type="component" value="Unassembled WGS sequence"/>
</dbReference>
<proteinExistence type="predicted"/>
<organism evidence="2 3">
    <name type="scientific">Batillaria attramentaria</name>
    <dbReference type="NCBI Taxonomy" id="370345"/>
    <lineage>
        <taxon>Eukaryota</taxon>
        <taxon>Metazoa</taxon>
        <taxon>Spiralia</taxon>
        <taxon>Lophotrochozoa</taxon>
        <taxon>Mollusca</taxon>
        <taxon>Gastropoda</taxon>
        <taxon>Caenogastropoda</taxon>
        <taxon>Sorbeoconcha</taxon>
        <taxon>Cerithioidea</taxon>
        <taxon>Batillariidae</taxon>
        <taxon>Batillaria</taxon>
    </lineage>
</organism>
<dbReference type="AlphaFoldDB" id="A0ABD0JVB7"/>
<reference evidence="2 3" key="1">
    <citation type="journal article" date="2023" name="Sci. Data">
        <title>Genome assembly of the Korean intertidal mud-creeper Batillaria attramentaria.</title>
        <authorList>
            <person name="Patra A.K."/>
            <person name="Ho P.T."/>
            <person name="Jun S."/>
            <person name="Lee S.J."/>
            <person name="Kim Y."/>
            <person name="Won Y.J."/>
        </authorList>
    </citation>
    <scope>NUCLEOTIDE SEQUENCE [LARGE SCALE GENOMIC DNA]</scope>
    <source>
        <strain evidence="2">Wonlab-2016</strain>
    </source>
</reference>
<protein>
    <submittedName>
        <fullName evidence="2">Uncharacterized protein</fullName>
    </submittedName>
</protein>
<accession>A0ABD0JVB7</accession>
<dbReference type="EMBL" id="JACVVK020000315">
    <property type="protein sequence ID" value="KAK7478902.1"/>
    <property type="molecule type" value="Genomic_DNA"/>
</dbReference>
<feature type="transmembrane region" description="Helical" evidence="1">
    <location>
        <begin position="43"/>
        <end position="67"/>
    </location>
</feature>